<dbReference type="EMBL" id="WVIE01000005">
    <property type="protein sequence ID" value="NDJ16900.1"/>
    <property type="molecule type" value="Genomic_DNA"/>
</dbReference>
<accession>A0A8J7Z0L4</accession>
<gene>
    <name evidence="1" type="ORF">GS601_06290</name>
</gene>
<reference evidence="1" key="1">
    <citation type="submission" date="2019-12" db="EMBL/GenBank/DDBJ databases">
        <title>High-Quality draft genome sequences of three cyanobacteria isolated from the limestone walls of the Old Cathedral of Coimbra.</title>
        <authorList>
            <person name="Tiago I."/>
            <person name="Soares F."/>
            <person name="Portugal A."/>
        </authorList>
    </citation>
    <scope>NUCLEOTIDE SEQUENCE</scope>
    <source>
        <strain evidence="1">A</strain>
    </source>
</reference>
<evidence type="ECO:0000313" key="2">
    <source>
        <dbReference type="Proteomes" id="UP000646053"/>
    </source>
</evidence>
<dbReference type="AlphaFoldDB" id="A0A8J7Z0L4"/>
<dbReference type="Proteomes" id="UP000646053">
    <property type="component" value="Unassembled WGS sequence"/>
</dbReference>
<organism evidence="1 2">
    <name type="scientific">Myxacorys almedinensis A</name>
    <dbReference type="NCBI Taxonomy" id="2690445"/>
    <lineage>
        <taxon>Bacteria</taxon>
        <taxon>Bacillati</taxon>
        <taxon>Cyanobacteriota</taxon>
        <taxon>Cyanophyceae</taxon>
        <taxon>Leptolyngbyales</taxon>
        <taxon>Leptolyngbyaceae</taxon>
        <taxon>Myxacorys</taxon>
        <taxon>Myxacorys almedinensis</taxon>
    </lineage>
</organism>
<sequence length="80" mass="8905">MLSVEGTFQGGIVQLVQPIAGRDGQRVIIIFVQEESESGIPDSAWNDFTLLLKDCQMNTGISDLAHQHDHYLHGTPKRED</sequence>
<proteinExistence type="predicted"/>
<comment type="caution">
    <text evidence="1">The sequence shown here is derived from an EMBL/GenBank/DDBJ whole genome shotgun (WGS) entry which is preliminary data.</text>
</comment>
<keyword evidence="2" id="KW-1185">Reference proteome</keyword>
<evidence type="ECO:0000313" key="1">
    <source>
        <dbReference type="EMBL" id="NDJ16900.1"/>
    </source>
</evidence>
<name>A0A8J7Z0L4_9CYAN</name>
<protein>
    <submittedName>
        <fullName evidence="1">Uncharacterized protein</fullName>
    </submittedName>
</protein>